<gene>
    <name evidence="1" type="ORF">BD311DRAFT_764971</name>
</gene>
<dbReference type="AlphaFoldDB" id="A0A4Q9MDI4"/>
<reference evidence="1" key="1">
    <citation type="submission" date="2019-01" db="EMBL/GenBank/DDBJ databases">
        <title>Draft genome sequences of three monokaryotic isolates of the white-rot basidiomycete fungus Dichomitus squalens.</title>
        <authorList>
            <consortium name="DOE Joint Genome Institute"/>
            <person name="Lopez S.C."/>
            <person name="Andreopoulos B."/>
            <person name="Pangilinan J."/>
            <person name="Lipzen A."/>
            <person name="Riley R."/>
            <person name="Ahrendt S."/>
            <person name="Ng V."/>
            <person name="Barry K."/>
            <person name="Daum C."/>
            <person name="Grigoriev I.V."/>
            <person name="Hilden K.S."/>
            <person name="Makela M.R."/>
            <person name="de Vries R.P."/>
        </authorList>
    </citation>
    <scope>NUCLEOTIDE SEQUENCE [LARGE SCALE GENOMIC DNA]</scope>
    <source>
        <strain evidence="1">OM18370.1</strain>
    </source>
</reference>
<dbReference type="EMBL" id="ML143464">
    <property type="protein sequence ID" value="TBU25279.1"/>
    <property type="molecule type" value="Genomic_DNA"/>
</dbReference>
<accession>A0A4Q9MDI4</accession>
<name>A0A4Q9MDI4_9APHY</name>
<sequence length="367" mass="40389">MEGLARTELRKQEETLKEQEAVVLAQREQILSLQSQAGDAHTISQSPLSDAFEVLRAPEDAFSRHAEFVDVGSTIASYDDVVLSMVRTLNFEISEVASQVTNAFRVTDTPDHDNVNLAFERAREAVGPVMAELLESIQHQDDPIIVDIALKADMVGFAAEVASAWDFQHQSRSVFTGLYKQMRRSESQSVCGQWRSRARKYSKQRLYNSRDLVPGFSHQLAERIADLLTVAGGSSAAEDIHAAYAPHLETIIRTALDLQRITGEEVVACDYEVLTARFDEIFDSEQMEDIYNGEIAATGPPGTVPRVLSTADLGLRRSQKVADAVDDDDGVTTTMLLKPKVVLDTVVYELGLVDEEDASPSTAEPSA</sequence>
<protein>
    <submittedName>
        <fullName evidence="1">Uncharacterized protein</fullName>
    </submittedName>
</protein>
<organism evidence="1">
    <name type="scientific">Dichomitus squalens</name>
    <dbReference type="NCBI Taxonomy" id="114155"/>
    <lineage>
        <taxon>Eukaryota</taxon>
        <taxon>Fungi</taxon>
        <taxon>Dikarya</taxon>
        <taxon>Basidiomycota</taxon>
        <taxon>Agaricomycotina</taxon>
        <taxon>Agaricomycetes</taxon>
        <taxon>Polyporales</taxon>
        <taxon>Polyporaceae</taxon>
        <taxon>Dichomitus</taxon>
    </lineage>
</organism>
<dbReference type="OrthoDB" id="3222645at2759"/>
<dbReference type="Proteomes" id="UP000292957">
    <property type="component" value="Unassembled WGS sequence"/>
</dbReference>
<proteinExistence type="predicted"/>
<evidence type="ECO:0000313" key="1">
    <source>
        <dbReference type="EMBL" id="TBU25279.1"/>
    </source>
</evidence>